<dbReference type="Gene3D" id="2.170.130.10">
    <property type="entry name" value="TonB-dependent receptor, plug domain"/>
    <property type="match status" value="1"/>
</dbReference>
<name>A0ABT8TCY6_9GAMM</name>
<keyword evidence="7" id="KW-1185">Reference proteome</keyword>
<evidence type="ECO:0000259" key="5">
    <source>
        <dbReference type="Pfam" id="PF25183"/>
    </source>
</evidence>
<evidence type="ECO:0000256" key="1">
    <source>
        <dbReference type="ARBA" id="ARBA00004442"/>
    </source>
</evidence>
<dbReference type="Pfam" id="PF13620">
    <property type="entry name" value="CarboxypepD_reg"/>
    <property type="match status" value="1"/>
</dbReference>
<dbReference type="SUPFAM" id="SSF56935">
    <property type="entry name" value="Porins"/>
    <property type="match status" value="1"/>
</dbReference>
<keyword evidence="3" id="KW-0998">Cell outer membrane</keyword>
<reference evidence="6" key="1">
    <citation type="submission" date="2023-07" db="EMBL/GenBank/DDBJ databases">
        <title>Gilvimarinus algae sp. nov., isolated from the surface of Kelp.</title>
        <authorList>
            <person name="Sun Y.Y."/>
            <person name="Gong Y."/>
            <person name="Du Z.J."/>
        </authorList>
    </citation>
    <scope>NUCLEOTIDE SEQUENCE</scope>
    <source>
        <strain evidence="6">SDUM040014</strain>
    </source>
</reference>
<dbReference type="EMBL" id="JAULRT010000047">
    <property type="protein sequence ID" value="MDO3381964.1"/>
    <property type="molecule type" value="Genomic_DNA"/>
</dbReference>
<dbReference type="SUPFAM" id="SSF49464">
    <property type="entry name" value="Carboxypeptidase regulatory domain-like"/>
    <property type="match status" value="1"/>
</dbReference>
<dbReference type="Gene3D" id="2.60.40.1120">
    <property type="entry name" value="Carboxypeptidase-like, regulatory domain"/>
    <property type="match status" value="1"/>
</dbReference>
<dbReference type="InterPro" id="IPR037066">
    <property type="entry name" value="Plug_dom_sf"/>
</dbReference>
<feature type="domain" description="TonB-dependent transporter Oar-like beta-barrel" evidence="5">
    <location>
        <begin position="242"/>
        <end position="306"/>
    </location>
</feature>
<dbReference type="RefSeq" id="WP_302712117.1">
    <property type="nucleotide sequence ID" value="NZ_JAULRT010000047.1"/>
</dbReference>
<evidence type="ECO:0000256" key="3">
    <source>
        <dbReference type="ARBA" id="ARBA00023237"/>
    </source>
</evidence>
<comment type="caution">
    <text evidence="6">The sequence shown here is derived from an EMBL/GenBank/DDBJ whole genome shotgun (WGS) entry which is preliminary data.</text>
</comment>
<dbReference type="InterPro" id="IPR036942">
    <property type="entry name" value="Beta-barrel_TonB_sf"/>
</dbReference>
<feature type="domain" description="TonB-dependent transporter Oar-like beta-barrel" evidence="5">
    <location>
        <begin position="355"/>
        <end position="980"/>
    </location>
</feature>
<feature type="signal peptide" evidence="4">
    <location>
        <begin position="1"/>
        <end position="26"/>
    </location>
</feature>
<dbReference type="InterPro" id="IPR008969">
    <property type="entry name" value="CarboxyPept-like_regulatory"/>
</dbReference>
<comment type="subcellular location">
    <subcellularLocation>
        <location evidence="1">Cell outer membrane</location>
    </subcellularLocation>
</comment>
<keyword evidence="2" id="KW-0472">Membrane</keyword>
<dbReference type="Gene3D" id="2.40.170.20">
    <property type="entry name" value="TonB-dependent receptor, beta-barrel domain"/>
    <property type="match status" value="1"/>
</dbReference>
<evidence type="ECO:0000313" key="7">
    <source>
        <dbReference type="Proteomes" id="UP001168380"/>
    </source>
</evidence>
<keyword evidence="4" id="KW-0732">Signal</keyword>
<feature type="chain" id="PRO_5047296210" evidence="4">
    <location>
        <begin position="27"/>
        <end position="1053"/>
    </location>
</feature>
<evidence type="ECO:0000256" key="2">
    <source>
        <dbReference type="ARBA" id="ARBA00023136"/>
    </source>
</evidence>
<protein>
    <submittedName>
        <fullName evidence="6">Carboxypeptidase regulatory-like domain-containing protein</fullName>
    </submittedName>
</protein>
<dbReference type="Pfam" id="PF25183">
    <property type="entry name" value="OMP_b-brl_4"/>
    <property type="match status" value="2"/>
</dbReference>
<gene>
    <name evidence="6" type="ORF">QWI16_07225</name>
</gene>
<organism evidence="6 7">
    <name type="scientific">Gilvimarinus algae</name>
    <dbReference type="NCBI Taxonomy" id="3058037"/>
    <lineage>
        <taxon>Bacteria</taxon>
        <taxon>Pseudomonadati</taxon>
        <taxon>Pseudomonadota</taxon>
        <taxon>Gammaproteobacteria</taxon>
        <taxon>Cellvibrionales</taxon>
        <taxon>Cellvibrionaceae</taxon>
        <taxon>Gilvimarinus</taxon>
    </lineage>
</organism>
<sequence length="1053" mass="116337">MKKQFTKQTLTLAVAAAMGAALPAFAQQTTSAIQGVVTDASGNPLENAQIVITHEPSNSISEFTAAQSGHFNARGLRVGGPYTVTVTSDAGTRTVQDLYLTLGDAYQLEVIVGQVQTEEILVVGNLQEQNYAAVGPNTTFSLHDLQTAPAIDRDLKDVVRLDPRIYIDEAFVDAIQCAGANPRFNSLTVDGVRMNDNFGLNNNGYPTERMPFSYDAIEQVAVELAPFDVQYGGFSACNINAVTKSGSNEFHGAVFFDYTDDSMSGDSLEGTPIDVAPYDEQRYGFSLGGPIVKDKLFFFAAYEKLEGVDTFDRGTADANVATPVEGVSAAQMAEIERIANEVYNYSPGGLPSSLPVEDEKLLVKVDWNITNSQRASFTYNYNDGFSIAQSDGDSNELEFSNHYYERGAELTSYVGQLFSDWSDNFSTEVKIGYQELDNRQLSLGGTDFGEVQISTSNDHDNDGNASRATVYLGSDDSRHANKLTYENLNLKFAGTYRLDNQTFLFGYERETFDVFNMFIQEAEGEYRFSSIENFEAGIPSVIIYENAAGTNVKDDAAASFEYAINTLYLQDEIFLQGGDLKIVAGLRYDWYESDDVPTQNYDILAAYNIDNRHNLDEADLLQPRLGFNWNITDAFEIHGGIGLYSGGNPNVWISNNYSNDGVTQIEVSDRTGTSILDMDFNGEGRPIYDIPQHLFDAVANNEGSNGGVNLMDPDFEIPSAWKYALGTSYEFDGNLVVSADLLYTQFEDSAIISDISRVQTGTAFDGRPIYGSIDGRSQDFMLTNVKDDAGEAITLSMGVSKFWDFGLETALGYAYSDAEDVNPMTSSVAFSNYTNLATADPENPGTATSNYNIPHRFTTKIAYEHAFFGDYKTRITLFGSANEGRPYSYTMSDGFVFGDSTGFVERHLLYVPTGVDDPNVVWGTNEDGEAFDTDAFFAFVDAEGLERGQVMERNELNSDWWVKFDLKVEQQLPGLMEGHNTSLFFMIENLGNLLNDDWGVQYEASFPRAQAAVDNGMDDQGRYVYNEFLDPAGPTRVGRSSLWELRLGVRYEF</sequence>
<evidence type="ECO:0000313" key="6">
    <source>
        <dbReference type="EMBL" id="MDO3381964.1"/>
    </source>
</evidence>
<dbReference type="Proteomes" id="UP001168380">
    <property type="component" value="Unassembled WGS sequence"/>
</dbReference>
<accession>A0ABT8TCY6</accession>
<dbReference type="InterPro" id="IPR057601">
    <property type="entry name" value="Oar-like_b-barrel"/>
</dbReference>
<evidence type="ECO:0000256" key="4">
    <source>
        <dbReference type="SAM" id="SignalP"/>
    </source>
</evidence>
<proteinExistence type="predicted"/>